<accession>A0ABU8NS37</accession>
<protein>
    <recommendedName>
        <fullName evidence="4">RDD family protein</fullName>
    </recommendedName>
</protein>
<evidence type="ECO:0000256" key="1">
    <source>
        <dbReference type="SAM" id="Phobius"/>
    </source>
</evidence>
<evidence type="ECO:0008006" key="4">
    <source>
        <dbReference type="Google" id="ProtNLM"/>
    </source>
</evidence>
<evidence type="ECO:0000313" key="3">
    <source>
        <dbReference type="Proteomes" id="UP001378956"/>
    </source>
</evidence>
<proteinExistence type="predicted"/>
<dbReference type="EMBL" id="JBBEUB010000009">
    <property type="protein sequence ID" value="MEJ2905070.1"/>
    <property type="molecule type" value="Genomic_DNA"/>
</dbReference>
<comment type="caution">
    <text evidence="2">The sequence shown here is derived from an EMBL/GenBank/DDBJ whole genome shotgun (WGS) entry which is preliminary data.</text>
</comment>
<feature type="transmembrane region" description="Helical" evidence="1">
    <location>
        <begin position="185"/>
        <end position="204"/>
    </location>
</feature>
<sequence length="285" mass="33321">MLETTITEQKFSIVKLIPITILITVLSQISVLSFYSFFGFSPLSYLEPYEILTSSVKDFIIIGIIVVILFQFVMLFVASFYRRLTYYNIRRFRKKNTYSQRTNRRDEVNSGFKTIRNIRRGIDAFIIIFMIFIIVSSLTNLINLPHFIPFLIMYTIVLLLMRNYIDFKVLTLKSKSGMTLIKQYFPHVDIVIALAVGILVIFMIELGHVKAKYIKENNIYAGSSLTLDDNELIRVTTKVILIGKFQKFYFFYNTPDSTIRVIDRSKIKKEIIKASSTKSNFYVRF</sequence>
<reference evidence="2 3" key="1">
    <citation type="submission" date="2024-03" db="EMBL/GenBank/DDBJ databases">
        <title>Sequence of Lycoming College Course Isolates.</title>
        <authorList>
            <person name="Plotts O."/>
            <person name="Newman J."/>
        </authorList>
    </citation>
    <scope>NUCLEOTIDE SEQUENCE [LARGE SCALE GENOMIC DNA]</scope>
    <source>
        <strain evidence="2 3">CJB-3</strain>
    </source>
</reference>
<feature type="transmembrane region" description="Helical" evidence="1">
    <location>
        <begin position="147"/>
        <end position="165"/>
    </location>
</feature>
<evidence type="ECO:0000313" key="2">
    <source>
        <dbReference type="EMBL" id="MEJ2905070.1"/>
    </source>
</evidence>
<feature type="transmembrane region" description="Helical" evidence="1">
    <location>
        <begin position="12"/>
        <end position="39"/>
    </location>
</feature>
<feature type="transmembrane region" description="Helical" evidence="1">
    <location>
        <begin position="122"/>
        <end position="141"/>
    </location>
</feature>
<keyword evidence="1" id="KW-0812">Transmembrane</keyword>
<feature type="transmembrane region" description="Helical" evidence="1">
    <location>
        <begin position="59"/>
        <end position="81"/>
    </location>
</feature>
<dbReference type="RefSeq" id="WP_337717563.1">
    <property type="nucleotide sequence ID" value="NZ_JBBEUB010000009.1"/>
</dbReference>
<dbReference type="Proteomes" id="UP001378956">
    <property type="component" value="Unassembled WGS sequence"/>
</dbReference>
<organism evidence="2 3">
    <name type="scientific">Pedobacter panaciterrae</name>
    <dbReference type="NCBI Taxonomy" id="363849"/>
    <lineage>
        <taxon>Bacteria</taxon>
        <taxon>Pseudomonadati</taxon>
        <taxon>Bacteroidota</taxon>
        <taxon>Sphingobacteriia</taxon>
        <taxon>Sphingobacteriales</taxon>
        <taxon>Sphingobacteriaceae</taxon>
        <taxon>Pedobacter</taxon>
    </lineage>
</organism>
<name>A0ABU8NS37_9SPHI</name>
<keyword evidence="1" id="KW-1133">Transmembrane helix</keyword>
<gene>
    <name evidence="2" type="ORF">WAE58_21675</name>
</gene>
<keyword evidence="3" id="KW-1185">Reference proteome</keyword>
<keyword evidence="1" id="KW-0472">Membrane</keyword>